<name>A0A919L6J8_9ACTN</name>
<feature type="chain" id="PRO_5037792905" evidence="1">
    <location>
        <begin position="30"/>
        <end position="100"/>
    </location>
</feature>
<dbReference type="AlphaFoldDB" id="A0A919L6J8"/>
<dbReference type="PROSITE" id="PS51318">
    <property type="entry name" value="TAT"/>
    <property type="match status" value="1"/>
</dbReference>
<dbReference type="Proteomes" id="UP000603708">
    <property type="component" value="Unassembled WGS sequence"/>
</dbReference>
<reference evidence="2" key="2">
    <citation type="submission" date="2020-09" db="EMBL/GenBank/DDBJ databases">
        <authorList>
            <person name="Sun Q."/>
            <person name="Ohkuma M."/>
        </authorList>
    </citation>
    <scope>NUCLEOTIDE SEQUENCE</scope>
    <source>
        <strain evidence="2">JCM 5069</strain>
    </source>
</reference>
<organism evidence="2 3">
    <name type="scientific">Streptomyces sulfonofaciens</name>
    <dbReference type="NCBI Taxonomy" id="68272"/>
    <lineage>
        <taxon>Bacteria</taxon>
        <taxon>Bacillati</taxon>
        <taxon>Actinomycetota</taxon>
        <taxon>Actinomycetes</taxon>
        <taxon>Kitasatosporales</taxon>
        <taxon>Streptomycetaceae</taxon>
        <taxon>Streptomyces</taxon>
    </lineage>
</organism>
<keyword evidence="1" id="KW-0732">Signal</keyword>
<reference evidence="2" key="1">
    <citation type="journal article" date="2014" name="Int. J. Syst. Evol. Microbiol.">
        <title>Complete genome sequence of Corynebacterium casei LMG S-19264T (=DSM 44701T), isolated from a smear-ripened cheese.</title>
        <authorList>
            <consortium name="US DOE Joint Genome Institute (JGI-PGF)"/>
            <person name="Walter F."/>
            <person name="Albersmeier A."/>
            <person name="Kalinowski J."/>
            <person name="Ruckert C."/>
        </authorList>
    </citation>
    <scope>NUCLEOTIDE SEQUENCE</scope>
    <source>
        <strain evidence="2">JCM 5069</strain>
    </source>
</reference>
<comment type="caution">
    <text evidence="2">The sequence shown here is derived from an EMBL/GenBank/DDBJ whole genome shotgun (WGS) entry which is preliminary data.</text>
</comment>
<dbReference type="GO" id="GO:0015066">
    <property type="term" value="F:alpha-amylase inhibitor activity"/>
    <property type="evidence" value="ECO:0007669"/>
    <property type="project" value="InterPro"/>
</dbReference>
<dbReference type="Gene3D" id="2.60.40.20">
    <property type="entry name" value="Alpha-amylase inhibitor"/>
    <property type="match status" value="1"/>
</dbReference>
<evidence type="ECO:0000313" key="2">
    <source>
        <dbReference type="EMBL" id="GHH85254.1"/>
    </source>
</evidence>
<feature type="signal peptide" evidence="1">
    <location>
        <begin position="1"/>
        <end position="29"/>
    </location>
</feature>
<gene>
    <name evidence="2" type="ORF">GCM10018793_52540</name>
</gene>
<evidence type="ECO:0000256" key="1">
    <source>
        <dbReference type="SAM" id="SignalP"/>
    </source>
</evidence>
<keyword evidence="3" id="KW-1185">Reference proteome</keyword>
<dbReference type="InterPro" id="IPR006311">
    <property type="entry name" value="TAT_signal"/>
</dbReference>
<accession>A0A919L6J8</accession>
<protein>
    <submittedName>
        <fullName evidence="2">Uncharacterized protein</fullName>
    </submittedName>
</protein>
<dbReference type="EMBL" id="BNCD01000017">
    <property type="protein sequence ID" value="GHH85254.1"/>
    <property type="molecule type" value="Genomic_DNA"/>
</dbReference>
<sequence>MGTRRNLAALAATTALFGGAVAMAPAASAASGGTAPACVSRTVYSQPDFQQVSLYNTCGKTMHVNVVVKSGPDMGCKALTNKHGLIHTINWGRYQKTVVC</sequence>
<dbReference type="InterPro" id="IPR036379">
    <property type="entry name" value="A-amylase_inhib_sf"/>
</dbReference>
<proteinExistence type="predicted"/>
<evidence type="ECO:0000313" key="3">
    <source>
        <dbReference type="Proteomes" id="UP000603708"/>
    </source>
</evidence>
<dbReference type="RefSeq" id="WP_189936134.1">
    <property type="nucleotide sequence ID" value="NZ_BNCD01000017.1"/>
</dbReference>